<dbReference type="PANTHER" id="PTHR33734:SF22">
    <property type="entry name" value="MEMBRANE-BOUND LYTIC MUREIN TRANSGLYCOSYLASE D"/>
    <property type="match status" value="1"/>
</dbReference>
<keyword evidence="6" id="KW-0961">Cell wall biogenesis/degradation</keyword>
<protein>
    <recommendedName>
        <fullName evidence="8">LysM domain-containing protein</fullName>
    </recommendedName>
</protein>
<evidence type="ECO:0000256" key="1">
    <source>
        <dbReference type="ARBA" id="ARBA00007164"/>
    </source>
</evidence>
<dbReference type="PANTHER" id="PTHR33734">
    <property type="entry name" value="LYSM DOMAIN-CONTAINING GPI-ANCHORED PROTEIN 2"/>
    <property type="match status" value="1"/>
</dbReference>
<dbReference type="PROSITE" id="PS51782">
    <property type="entry name" value="LYSM"/>
    <property type="match status" value="3"/>
</dbReference>
<dbReference type="InterPro" id="IPR036779">
    <property type="entry name" value="LysM_dom_sf"/>
</dbReference>
<feature type="domain" description="LysM" evidence="8">
    <location>
        <begin position="98"/>
        <end position="142"/>
    </location>
</feature>
<proteinExistence type="inferred from homology"/>
<dbReference type="InterPro" id="IPR018044">
    <property type="entry name" value="Peptidase_S11"/>
</dbReference>
<dbReference type="EMBL" id="UINC01004823">
    <property type="protein sequence ID" value="SVA17101.1"/>
    <property type="molecule type" value="Genomic_DNA"/>
</dbReference>
<dbReference type="Gene3D" id="3.40.710.10">
    <property type="entry name" value="DD-peptidase/beta-lactamase superfamily"/>
    <property type="match status" value="1"/>
</dbReference>
<dbReference type="Gene3D" id="3.10.350.10">
    <property type="entry name" value="LysM domain"/>
    <property type="match status" value="3"/>
</dbReference>
<dbReference type="GO" id="GO:0009252">
    <property type="term" value="P:peptidoglycan biosynthetic process"/>
    <property type="evidence" value="ECO:0007669"/>
    <property type="project" value="UniProtKB-KW"/>
</dbReference>
<keyword evidence="4" id="KW-0133">Cell shape</keyword>
<dbReference type="Pfam" id="PF01476">
    <property type="entry name" value="LysM"/>
    <property type="match status" value="3"/>
</dbReference>
<dbReference type="SUPFAM" id="SSF56601">
    <property type="entry name" value="beta-lactamase/transpeptidase-like"/>
    <property type="match status" value="1"/>
</dbReference>
<keyword evidence="5" id="KW-0573">Peptidoglycan synthesis</keyword>
<feature type="region of interest" description="Disordered" evidence="7">
    <location>
        <begin position="144"/>
        <end position="164"/>
    </location>
</feature>
<organism evidence="9">
    <name type="scientific">marine metagenome</name>
    <dbReference type="NCBI Taxonomy" id="408172"/>
    <lineage>
        <taxon>unclassified sequences</taxon>
        <taxon>metagenomes</taxon>
        <taxon>ecological metagenomes</taxon>
    </lineage>
</organism>
<name>A0A381TNL2_9ZZZZ</name>
<evidence type="ECO:0000256" key="6">
    <source>
        <dbReference type="ARBA" id="ARBA00023316"/>
    </source>
</evidence>
<evidence type="ECO:0000259" key="8">
    <source>
        <dbReference type="PROSITE" id="PS51782"/>
    </source>
</evidence>
<dbReference type="AlphaFoldDB" id="A0A381TNL2"/>
<comment type="similarity">
    <text evidence="1">Belongs to the peptidase S11 family.</text>
</comment>
<dbReference type="InterPro" id="IPR018392">
    <property type="entry name" value="LysM"/>
</dbReference>
<evidence type="ECO:0000256" key="4">
    <source>
        <dbReference type="ARBA" id="ARBA00022960"/>
    </source>
</evidence>
<evidence type="ECO:0000313" key="9">
    <source>
        <dbReference type="EMBL" id="SVA17101.1"/>
    </source>
</evidence>
<reference evidence="9" key="1">
    <citation type="submission" date="2018-05" db="EMBL/GenBank/DDBJ databases">
        <authorList>
            <person name="Lanie J.A."/>
            <person name="Ng W.-L."/>
            <person name="Kazmierczak K.M."/>
            <person name="Andrzejewski T.M."/>
            <person name="Davidsen T.M."/>
            <person name="Wayne K.J."/>
            <person name="Tettelin H."/>
            <person name="Glass J.I."/>
            <person name="Rusch D."/>
            <person name="Podicherti R."/>
            <person name="Tsui H.-C.T."/>
            <person name="Winkler M.E."/>
        </authorList>
    </citation>
    <scope>NUCLEOTIDE SEQUENCE</scope>
</reference>
<sequence length="460" mass="50109">MEHATHSLELRTSFYSRETFQPESQLTSDTVVHRVRRGDNLSRLARQYGTTVEAIQSVNGLGGRTLLRIGQRLEIPGGTNSNSTIAGQATGTGPSATVVHRVNRGDNLSRLAQRYGTTVRAIQSANGLGSRTLLRIGQRLEIPGGRQPSSQAASQAANATGGTTIVHRVSRGDNLSRLARRYASSIRAIQSVNGLGSRTLIRVGQHLTIPTDGKWVPQVRAEAAIIYDPIKGEVLWEDNSNALRSIASITKVMTAVVFFESLPDLEKIVQVERSDVRRASTTYLRNREELKVGDLLHLALVASDNAAARVLARISIWGSEGFVQRMNEKASALGLSGTTFADPSGLDPLNVSSALDVSRLIVYASGNEEISSIMQKRYHRIQTNRRSVRVRNTNRLLADDLDILGGKTGFIRKAGYCLATLINLPNVGPVAVVVLGAWSNSDRFNETHLLANWVSTQFVE</sequence>
<dbReference type="GO" id="GO:0008360">
    <property type="term" value="P:regulation of cell shape"/>
    <property type="evidence" value="ECO:0007669"/>
    <property type="project" value="UniProtKB-KW"/>
</dbReference>
<dbReference type="InterPro" id="IPR001967">
    <property type="entry name" value="Peptidase_S11_N"/>
</dbReference>
<evidence type="ECO:0000256" key="2">
    <source>
        <dbReference type="ARBA" id="ARBA00022729"/>
    </source>
</evidence>
<dbReference type="GO" id="GO:0009002">
    <property type="term" value="F:serine-type D-Ala-D-Ala carboxypeptidase activity"/>
    <property type="evidence" value="ECO:0007669"/>
    <property type="project" value="InterPro"/>
</dbReference>
<gene>
    <name evidence="9" type="ORF">METZ01_LOCUS69955</name>
</gene>
<dbReference type="Pfam" id="PF00768">
    <property type="entry name" value="Peptidase_S11"/>
    <property type="match status" value="1"/>
</dbReference>
<dbReference type="SUPFAM" id="SSF54106">
    <property type="entry name" value="LysM domain"/>
    <property type="match status" value="3"/>
</dbReference>
<dbReference type="InterPro" id="IPR012338">
    <property type="entry name" value="Beta-lactam/transpept-like"/>
</dbReference>
<dbReference type="PRINTS" id="PR00725">
    <property type="entry name" value="DADACBPTASE1"/>
</dbReference>
<dbReference type="CDD" id="cd00118">
    <property type="entry name" value="LysM"/>
    <property type="match status" value="3"/>
</dbReference>
<dbReference type="GO" id="GO:0071555">
    <property type="term" value="P:cell wall organization"/>
    <property type="evidence" value="ECO:0007669"/>
    <property type="project" value="UniProtKB-KW"/>
</dbReference>
<feature type="domain" description="LysM" evidence="8">
    <location>
        <begin position="165"/>
        <end position="209"/>
    </location>
</feature>
<evidence type="ECO:0000256" key="7">
    <source>
        <dbReference type="SAM" id="MobiDB-lite"/>
    </source>
</evidence>
<feature type="domain" description="LysM" evidence="8">
    <location>
        <begin position="31"/>
        <end position="75"/>
    </location>
</feature>
<evidence type="ECO:0000256" key="3">
    <source>
        <dbReference type="ARBA" id="ARBA00022801"/>
    </source>
</evidence>
<keyword evidence="2" id="KW-0732">Signal</keyword>
<dbReference type="GO" id="GO:0008932">
    <property type="term" value="F:lytic endotransglycosylase activity"/>
    <property type="evidence" value="ECO:0007669"/>
    <property type="project" value="TreeGrafter"/>
</dbReference>
<dbReference type="GO" id="GO:0006508">
    <property type="term" value="P:proteolysis"/>
    <property type="evidence" value="ECO:0007669"/>
    <property type="project" value="InterPro"/>
</dbReference>
<keyword evidence="3" id="KW-0378">Hydrolase</keyword>
<evidence type="ECO:0000256" key="5">
    <source>
        <dbReference type="ARBA" id="ARBA00022984"/>
    </source>
</evidence>
<accession>A0A381TNL2</accession>
<dbReference type="SMART" id="SM00257">
    <property type="entry name" value="LysM"/>
    <property type="match status" value="3"/>
</dbReference>
<feature type="compositionally biased region" description="Low complexity" evidence="7">
    <location>
        <begin position="145"/>
        <end position="164"/>
    </location>
</feature>